<accession>A0ABV0ZZT6</accession>
<dbReference type="InterPro" id="IPR000330">
    <property type="entry name" value="SNF2_N"/>
</dbReference>
<dbReference type="Pfam" id="PF00176">
    <property type="entry name" value="SNF2-rel_dom"/>
    <property type="match status" value="2"/>
</dbReference>
<feature type="domain" description="SNF2 N-terminal" evidence="4">
    <location>
        <begin position="30"/>
        <end position="86"/>
    </location>
</feature>
<name>A0ABV0ZZT6_9TELE</name>
<dbReference type="PANTHER" id="PTHR45623">
    <property type="entry name" value="CHROMODOMAIN-HELICASE-DNA-BINDING PROTEIN 3-RELATED-RELATED"/>
    <property type="match status" value="1"/>
</dbReference>
<dbReference type="Proteomes" id="UP001469553">
    <property type="component" value="Unassembled WGS sequence"/>
</dbReference>
<dbReference type="Gene3D" id="3.40.50.300">
    <property type="entry name" value="P-loop containing nucleotide triphosphate hydrolases"/>
    <property type="match status" value="1"/>
</dbReference>
<evidence type="ECO:0000313" key="5">
    <source>
        <dbReference type="EMBL" id="MEQ2311758.1"/>
    </source>
</evidence>
<protein>
    <recommendedName>
        <fullName evidence="4">SNF2 N-terminal domain-containing protein</fullName>
    </recommendedName>
</protein>
<evidence type="ECO:0000256" key="2">
    <source>
        <dbReference type="ARBA" id="ARBA00023242"/>
    </source>
</evidence>
<keyword evidence="6" id="KW-1185">Reference proteome</keyword>
<dbReference type="EMBL" id="JAHRIP010077485">
    <property type="protein sequence ID" value="MEQ2311758.1"/>
    <property type="molecule type" value="Genomic_DNA"/>
</dbReference>
<dbReference type="InterPro" id="IPR027417">
    <property type="entry name" value="P-loop_NTPase"/>
</dbReference>
<evidence type="ECO:0000313" key="6">
    <source>
        <dbReference type="Proteomes" id="UP001469553"/>
    </source>
</evidence>
<evidence type="ECO:0000256" key="1">
    <source>
        <dbReference type="ARBA" id="ARBA00004123"/>
    </source>
</evidence>
<reference evidence="5 6" key="1">
    <citation type="submission" date="2021-06" db="EMBL/GenBank/DDBJ databases">
        <authorList>
            <person name="Palmer J.M."/>
        </authorList>
    </citation>
    <scope>NUCLEOTIDE SEQUENCE [LARGE SCALE GENOMIC DNA]</scope>
    <source>
        <strain evidence="5 6">AS_MEX2019</strain>
        <tissue evidence="5">Muscle</tissue>
    </source>
</reference>
<feature type="domain" description="SNF2 N-terminal" evidence="4">
    <location>
        <begin position="90"/>
        <end position="155"/>
    </location>
</feature>
<evidence type="ECO:0000256" key="3">
    <source>
        <dbReference type="SAM" id="MobiDB-lite"/>
    </source>
</evidence>
<dbReference type="InterPro" id="IPR038718">
    <property type="entry name" value="SNF2-like_sf"/>
</dbReference>
<keyword evidence="2" id="KW-0539">Nucleus</keyword>
<feature type="region of interest" description="Disordered" evidence="3">
    <location>
        <begin position="1"/>
        <end position="24"/>
    </location>
</feature>
<sequence length="159" mass="18383">MLIVKDGSTQSPEYGETHPHSHSLGLSKGQSLVFVPLFTIINWEREFEMWAPNMYVVTYVGDNNSRAVIRENKFFFKGQVFLEGFADIAEKDQIKKLHGMLGPQMVRRLKADVFKHTPSKTELNIRVKLSPMQKKYYKFILTKTFEALNRKCGGTRSYC</sequence>
<comment type="subcellular location">
    <subcellularLocation>
        <location evidence="1">Nucleus</location>
    </subcellularLocation>
</comment>
<dbReference type="PANTHER" id="PTHR45623:SF22">
    <property type="entry name" value="CHROMODOMAIN-HELICASE-DNA-BINDING PROTEIN 4"/>
    <property type="match status" value="1"/>
</dbReference>
<evidence type="ECO:0000259" key="4">
    <source>
        <dbReference type="Pfam" id="PF00176"/>
    </source>
</evidence>
<comment type="caution">
    <text evidence="5">The sequence shown here is derived from an EMBL/GenBank/DDBJ whole genome shotgun (WGS) entry which is preliminary data.</text>
</comment>
<organism evidence="5 6">
    <name type="scientific">Ameca splendens</name>
    <dbReference type="NCBI Taxonomy" id="208324"/>
    <lineage>
        <taxon>Eukaryota</taxon>
        <taxon>Metazoa</taxon>
        <taxon>Chordata</taxon>
        <taxon>Craniata</taxon>
        <taxon>Vertebrata</taxon>
        <taxon>Euteleostomi</taxon>
        <taxon>Actinopterygii</taxon>
        <taxon>Neopterygii</taxon>
        <taxon>Teleostei</taxon>
        <taxon>Neoteleostei</taxon>
        <taxon>Acanthomorphata</taxon>
        <taxon>Ovalentaria</taxon>
        <taxon>Atherinomorphae</taxon>
        <taxon>Cyprinodontiformes</taxon>
        <taxon>Goodeidae</taxon>
        <taxon>Ameca</taxon>
    </lineage>
</organism>
<gene>
    <name evidence="5" type="ORF">AMECASPLE_023968</name>
</gene>
<proteinExistence type="predicted"/>
<dbReference type="Gene3D" id="3.40.50.10810">
    <property type="entry name" value="Tandem AAA-ATPase domain"/>
    <property type="match status" value="2"/>
</dbReference>